<dbReference type="InterPro" id="IPR010323">
    <property type="entry name" value="DUF924"/>
</dbReference>
<dbReference type="Pfam" id="PF06041">
    <property type="entry name" value="DUF924"/>
    <property type="match status" value="1"/>
</dbReference>
<evidence type="ECO:0000313" key="1">
    <source>
        <dbReference type="EMBL" id="WOJ93376.1"/>
    </source>
</evidence>
<dbReference type="Gene3D" id="1.20.58.320">
    <property type="entry name" value="TPR-like"/>
    <property type="match status" value="1"/>
</dbReference>
<dbReference type="RefSeq" id="WP_407348024.1">
    <property type="nucleotide sequence ID" value="NZ_CP136864.1"/>
</dbReference>
<proteinExistence type="predicted"/>
<dbReference type="InterPro" id="IPR011990">
    <property type="entry name" value="TPR-like_helical_dom_sf"/>
</dbReference>
<gene>
    <name evidence="1" type="ORF">R0135_16560</name>
</gene>
<protein>
    <submittedName>
        <fullName evidence="1">DUF924 family protein</fullName>
    </submittedName>
</protein>
<reference evidence="1 2" key="1">
    <citation type="submission" date="2023-10" db="EMBL/GenBank/DDBJ databases">
        <title>Two novel species belonging to the OM43/NOR5 clade.</title>
        <authorList>
            <person name="Park M."/>
        </authorList>
    </citation>
    <scope>NUCLEOTIDE SEQUENCE [LARGE SCALE GENOMIC DNA]</scope>
    <source>
        <strain evidence="1 2">IMCC43200</strain>
    </source>
</reference>
<dbReference type="EMBL" id="CP136864">
    <property type="protein sequence ID" value="WOJ93376.1"/>
    <property type="molecule type" value="Genomic_DNA"/>
</dbReference>
<dbReference type="Proteomes" id="UP001626537">
    <property type="component" value="Chromosome"/>
</dbReference>
<dbReference type="Gene3D" id="1.25.40.10">
    <property type="entry name" value="Tetratricopeptide repeat domain"/>
    <property type="match status" value="1"/>
</dbReference>
<dbReference type="SUPFAM" id="SSF48452">
    <property type="entry name" value="TPR-like"/>
    <property type="match status" value="1"/>
</dbReference>
<organism evidence="1 2">
    <name type="scientific">Congregibacter variabilis</name>
    <dbReference type="NCBI Taxonomy" id="3081200"/>
    <lineage>
        <taxon>Bacteria</taxon>
        <taxon>Pseudomonadati</taxon>
        <taxon>Pseudomonadota</taxon>
        <taxon>Gammaproteobacteria</taxon>
        <taxon>Cellvibrionales</taxon>
        <taxon>Halieaceae</taxon>
        <taxon>Congregibacter</taxon>
    </lineage>
</organism>
<evidence type="ECO:0000313" key="2">
    <source>
        <dbReference type="Proteomes" id="UP001626537"/>
    </source>
</evidence>
<sequence length="179" mass="20699">MKNATDILQFWFEEAGPRRWFKKSEAFDAVCKEQFLPTLVAASKGECWEWRKTPEGRCAEIIVLDQFSRNIFREDARSYAQDGMALALAQEAVASGDDQGMNDDQRYFTYMPYMHSESLAVHEQGMQIFETLGNTEALRYEKAHRDVIQRFGRYPSRNAVLGRHSTSEELEYLKSTTGF</sequence>
<name>A0ABZ0I5M4_9GAMM</name>
<keyword evidence="2" id="KW-1185">Reference proteome</keyword>
<accession>A0ABZ0I5M4</accession>